<gene>
    <name evidence="2" type="ORF">MJA45_18700</name>
</gene>
<dbReference type="Gene3D" id="3.10.20.90">
    <property type="entry name" value="Phosphatidylinositol 3-kinase Catalytic Subunit, Chain A, domain 1"/>
    <property type="match status" value="1"/>
</dbReference>
<dbReference type="AlphaFoldDB" id="A0AA96LAF9"/>
<keyword evidence="3" id="KW-1185">Reference proteome</keyword>
<dbReference type="KEGG" id="paun:MJA45_18700"/>
<dbReference type="Pfam" id="PF00240">
    <property type="entry name" value="ubiquitin"/>
    <property type="match status" value="1"/>
</dbReference>
<dbReference type="Proteomes" id="UP001305702">
    <property type="component" value="Chromosome"/>
</dbReference>
<dbReference type="EMBL" id="CP130318">
    <property type="protein sequence ID" value="WNQ09648.1"/>
    <property type="molecule type" value="Genomic_DNA"/>
</dbReference>
<accession>A0AA96LAF9</accession>
<name>A0AA96LAF9_9BACL</name>
<dbReference type="PROSITE" id="PS50053">
    <property type="entry name" value="UBIQUITIN_2"/>
    <property type="match status" value="1"/>
</dbReference>
<organism evidence="2 3">
    <name type="scientific">Paenibacillus aurantius</name>
    <dbReference type="NCBI Taxonomy" id="2918900"/>
    <lineage>
        <taxon>Bacteria</taxon>
        <taxon>Bacillati</taxon>
        <taxon>Bacillota</taxon>
        <taxon>Bacilli</taxon>
        <taxon>Bacillales</taxon>
        <taxon>Paenibacillaceae</taxon>
        <taxon>Paenibacillus</taxon>
    </lineage>
</organism>
<reference evidence="2 3" key="1">
    <citation type="submission" date="2022-02" db="EMBL/GenBank/DDBJ databases">
        <title>Paenibacillus sp. MBLB1776 Whole Genome Shotgun Sequencing.</title>
        <authorList>
            <person name="Hwang C.Y."/>
            <person name="Cho E.-S."/>
            <person name="Seo M.-J."/>
        </authorList>
    </citation>
    <scope>NUCLEOTIDE SEQUENCE [LARGE SCALE GENOMIC DNA]</scope>
    <source>
        <strain evidence="2 3">MBLB1776</strain>
    </source>
</reference>
<evidence type="ECO:0000313" key="3">
    <source>
        <dbReference type="Proteomes" id="UP001305702"/>
    </source>
</evidence>
<proteinExistence type="predicted"/>
<dbReference type="InterPro" id="IPR029071">
    <property type="entry name" value="Ubiquitin-like_domsf"/>
</dbReference>
<sequence length="80" mass="8701">MKDKTITLTVETGKGPITMDFEKTIKVVEAAKKAAAEKGYPDGNYVFVHNGGQMQPERPLVSYHLEDGAKVVLSATGDNY</sequence>
<evidence type="ECO:0000313" key="2">
    <source>
        <dbReference type="EMBL" id="WNQ09648.1"/>
    </source>
</evidence>
<feature type="domain" description="Ubiquitin-like" evidence="1">
    <location>
        <begin position="6"/>
        <end position="73"/>
    </location>
</feature>
<dbReference type="SUPFAM" id="SSF54236">
    <property type="entry name" value="Ubiquitin-like"/>
    <property type="match status" value="1"/>
</dbReference>
<evidence type="ECO:0000259" key="1">
    <source>
        <dbReference type="PROSITE" id="PS50053"/>
    </source>
</evidence>
<dbReference type="InterPro" id="IPR000626">
    <property type="entry name" value="Ubiquitin-like_dom"/>
</dbReference>
<dbReference type="RefSeq" id="WP_315603421.1">
    <property type="nucleotide sequence ID" value="NZ_CP130318.1"/>
</dbReference>
<protein>
    <submittedName>
        <fullName evidence="2">Ubiquitin-like protein</fullName>
    </submittedName>
</protein>